<keyword evidence="3" id="KW-1185">Reference proteome</keyword>
<evidence type="ECO:0000313" key="2">
    <source>
        <dbReference type="EMBL" id="TYP68642.1"/>
    </source>
</evidence>
<comment type="caution">
    <text evidence="2">The sequence shown here is derived from an EMBL/GenBank/DDBJ whole genome shotgun (WGS) entry which is preliminary data.</text>
</comment>
<dbReference type="Proteomes" id="UP000323257">
    <property type="component" value="Unassembled WGS sequence"/>
</dbReference>
<organism evidence="2 3">
    <name type="scientific">Paenibacillus methanolicus</name>
    <dbReference type="NCBI Taxonomy" id="582686"/>
    <lineage>
        <taxon>Bacteria</taxon>
        <taxon>Bacillati</taxon>
        <taxon>Bacillota</taxon>
        <taxon>Bacilli</taxon>
        <taxon>Bacillales</taxon>
        <taxon>Paenibacillaceae</taxon>
        <taxon>Paenibacillus</taxon>
    </lineage>
</organism>
<name>A0A5S5BR53_9BACL</name>
<feature type="compositionally biased region" description="Basic and acidic residues" evidence="1">
    <location>
        <begin position="28"/>
        <end position="40"/>
    </location>
</feature>
<evidence type="ECO:0000313" key="3">
    <source>
        <dbReference type="Proteomes" id="UP000323257"/>
    </source>
</evidence>
<dbReference type="AlphaFoldDB" id="A0A5S5BR53"/>
<dbReference type="RefSeq" id="WP_187434542.1">
    <property type="nucleotide sequence ID" value="NZ_VNHS01000018.1"/>
</dbReference>
<accession>A0A5S5BR53</accession>
<proteinExistence type="predicted"/>
<feature type="region of interest" description="Disordered" evidence="1">
    <location>
        <begin position="23"/>
        <end position="48"/>
    </location>
</feature>
<protein>
    <submittedName>
        <fullName evidence="2">Uncharacterized protein</fullName>
    </submittedName>
</protein>
<reference evidence="2 3" key="1">
    <citation type="submission" date="2019-07" db="EMBL/GenBank/DDBJ databases">
        <title>Genomic Encyclopedia of Type Strains, Phase III (KMG-III): the genomes of soil and plant-associated and newly described type strains.</title>
        <authorList>
            <person name="Whitman W."/>
        </authorList>
    </citation>
    <scope>NUCLEOTIDE SEQUENCE [LARGE SCALE GENOMIC DNA]</scope>
    <source>
        <strain evidence="2 3">BL24</strain>
    </source>
</reference>
<evidence type="ECO:0000256" key="1">
    <source>
        <dbReference type="SAM" id="MobiDB-lite"/>
    </source>
</evidence>
<dbReference type="EMBL" id="VNHS01000018">
    <property type="protein sequence ID" value="TYP68642.1"/>
    <property type="molecule type" value="Genomic_DNA"/>
</dbReference>
<sequence>MRAMLMSMLLIIVVVTMYMSTTGGEEGTNERLAESGRRMSDSIARISP</sequence>
<gene>
    <name evidence="2" type="ORF">BCM02_11839</name>
</gene>